<dbReference type="PANTHER" id="PTHR24020:SF13">
    <property type="entry name" value="COLLAGEN ALPHA-3(VI) CHAIN"/>
    <property type="match status" value="1"/>
</dbReference>
<feature type="domain" description="VWFA" evidence="9">
    <location>
        <begin position="186"/>
        <end position="358"/>
    </location>
</feature>
<keyword evidence="5" id="KW-0677">Repeat</keyword>
<keyword evidence="8" id="KW-0472">Membrane</keyword>
<dbReference type="GO" id="GO:0005615">
    <property type="term" value="C:extracellular space"/>
    <property type="evidence" value="ECO:0007669"/>
    <property type="project" value="TreeGrafter"/>
</dbReference>
<proteinExistence type="predicted"/>
<keyword evidence="8" id="KW-1133">Transmembrane helix</keyword>
<evidence type="ECO:0000256" key="3">
    <source>
        <dbReference type="ARBA" id="ARBA00022530"/>
    </source>
</evidence>
<keyword evidence="4" id="KW-0732">Signal</keyword>
<dbReference type="Ensembl" id="ENSPMGT00000025970.1">
    <property type="protein sequence ID" value="ENSPMGP00000024374.1"/>
    <property type="gene ID" value="ENSPMGG00000019715.1"/>
</dbReference>
<dbReference type="Pfam" id="PF00092">
    <property type="entry name" value="VWA"/>
    <property type="match status" value="2"/>
</dbReference>
<dbReference type="SUPFAM" id="SSF53300">
    <property type="entry name" value="vWA-like"/>
    <property type="match status" value="2"/>
</dbReference>
<dbReference type="FunFam" id="3.40.50.410:FF:000003">
    <property type="entry name" value="Collagen type VI alpha 3 chain"/>
    <property type="match status" value="2"/>
</dbReference>
<evidence type="ECO:0000259" key="9">
    <source>
        <dbReference type="PROSITE" id="PS50234"/>
    </source>
</evidence>
<dbReference type="Gene3D" id="3.40.50.410">
    <property type="entry name" value="von Willebrand factor, type A domain"/>
    <property type="match status" value="2"/>
</dbReference>
<dbReference type="AlphaFoldDB" id="A0A3B4B755"/>
<keyword evidence="3" id="KW-0272">Extracellular matrix</keyword>
<evidence type="ECO:0000256" key="1">
    <source>
        <dbReference type="ARBA" id="ARBA00004498"/>
    </source>
</evidence>
<dbReference type="PROSITE" id="PS50234">
    <property type="entry name" value="VWFA"/>
    <property type="match status" value="2"/>
</dbReference>
<evidence type="ECO:0000256" key="8">
    <source>
        <dbReference type="SAM" id="Phobius"/>
    </source>
</evidence>
<dbReference type="PANTHER" id="PTHR24020">
    <property type="entry name" value="COLLAGEN ALPHA"/>
    <property type="match status" value="1"/>
</dbReference>
<dbReference type="InterPro" id="IPR050525">
    <property type="entry name" value="ECM_Assembly_Org"/>
</dbReference>
<evidence type="ECO:0000256" key="2">
    <source>
        <dbReference type="ARBA" id="ARBA00022525"/>
    </source>
</evidence>
<evidence type="ECO:0000256" key="4">
    <source>
        <dbReference type="ARBA" id="ARBA00022729"/>
    </source>
</evidence>
<keyword evidence="6" id="KW-0130">Cell adhesion</keyword>
<keyword evidence="2" id="KW-0964">Secreted</keyword>
<keyword evidence="7" id="KW-0176">Collagen</keyword>
<evidence type="ECO:0000256" key="6">
    <source>
        <dbReference type="ARBA" id="ARBA00022889"/>
    </source>
</evidence>
<feature type="transmembrane region" description="Helical" evidence="8">
    <location>
        <begin position="156"/>
        <end position="175"/>
    </location>
</feature>
<feature type="domain" description="VWFA" evidence="9">
    <location>
        <begin position="1"/>
        <end position="156"/>
    </location>
</feature>
<reference evidence="10" key="1">
    <citation type="submission" date="2025-08" db="UniProtKB">
        <authorList>
            <consortium name="Ensembl"/>
        </authorList>
    </citation>
    <scope>IDENTIFICATION</scope>
</reference>
<evidence type="ECO:0000256" key="5">
    <source>
        <dbReference type="ARBA" id="ARBA00022737"/>
    </source>
</evidence>
<accession>A0A3B4B755</accession>
<dbReference type="SMART" id="SM00327">
    <property type="entry name" value="VWA"/>
    <property type="match status" value="2"/>
</dbReference>
<dbReference type="InterPro" id="IPR002035">
    <property type="entry name" value="VWF_A"/>
</dbReference>
<organism evidence="10 11">
    <name type="scientific">Periophthalmus magnuspinnatus</name>
    <dbReference type="NCBI Taxonomy" id="409849"/>
    <lineage>
        <taxon>Eukaryota</taxon>
        <taxon>Metazoa</taxon>
        <taxon>Chordata</taxon>
        <taxon>Craniata</taxon>
        <taxon>Vertebrata</taxon>
        <taxon>Euteleostomi</taxon>
        <taxon>Actinopterygii</taxon>
        <taxon>Neopterygii</taxon>
        <taxon>Teleostei</taxon>
        <taxon>Neoteleostei</taxon>
        <taxon>Acanthomorphata</taxon>
        <taxon>Gobiaria</taxon>
        <taxon>Gobiiformes</taxon>
        <taxon>Gobioidei</taxon>
        <taxon>Gobiidae</taxon>
        <taxon>Oxudercinae</taxon>
        <taxon>Periophthalmus</taxon>
    </lineage>
</organism>
<comment type="subcellular location">
    <subcellularLocation>
        <location evidence="1">Secreted</location>
        <location evidence="1">Extracellular space</location>
        <location evidence="1">Extracellular matrix</location>
    </subcellularLocation>
</comment>
<dbReference type="GO" id="GO:0007155">
    <property type="term" value="P:cell adhesion"/>
    <property type="evidence" value="ECO:0007669"/>
    <property type="project" value="UniProtKB-KW"/>
</dbReference>
<dbReference type="Proteomes" id="UP000261520">
    <property type="component" value="Unplaced"/>
</dbReference>
<dbReference type="GO" id="GO:0005581">
    <property type="term" value="C:collagen trimer"/>
    <property type="evidence" value="ECO:0007669"/>
    <property type="project" value="UniProtKB-KW"/>
</dbReference>
<protein>
    <recommendedName>
        <fullName evidence="9">VWFA domain-containing protein</fullName>
    </recommendedName>
</protein>
<dbReference type="InterPro" id="IPR036465">
    <property type="entry name" value="vWFA_dom_sf"/>
</dbReference>
<evidence type="ECO:0000313" key="10">
    <source>
        <dbReference type="Ensembl" id="ENSPMGP00000024374.1"/>
    </source>
</evidence>
<evidence type="ECO:0000313" key="11">
    <source>
        <dbReference type="Proteomes" id="UP000261520"/>
    </source>
</evidence>
<dbReference type="STRING" id="409849.ENSPMGP00000024374"/>
<keyword evidence="8" id="KW-0812">Transmembrane</keyword>
<name>A0A3B4B755_9GOBI</name>
<keyword evidence="11" id="KW-1185">Reference proteome</keyword>
<reference evidence="10" key="2">
    <citation type="submission" date="2025-09" db="UniProtKB">
        <authorList>
            <consortium name="Ensembl"/>
        </authorList>
    </citation>
    <scope>IDENTIFICATION</scope>
</reference>
<sequence length="381" mass="42535">MAIIQSVNVQRNNDRVALVQYSSEPSVNFYLNSYQTYETVAEALQNVQHKGGRERNTGKAIHFVKDNVFTVSSGSRHHMAVPQVLVLITGGRSSDDFRNAVANLKAMGVIVFVLGTEKADVLEIQSISYKPEYAMMATDPRELSGIDSVHYLTSQFAFNLIYIFAVIVTLCTLTASFKHILSSQIDVLFLLDGSDDSRKMFEDIKDFVKYILPEFNIGPNKDQVAVVQFSNTTQTEFDFNKYSTLDDIERAVAALKHKRGYPHYIGQALQYVKDNIFTTESGSRIDEGIPQLLILIYGGRSQDDIRTPVKMLKETGVISIAIGTSDADTIELQTIAHEPKYALSIDDYEEIAGVRQQLLFLMNAHSVQPVAPKKDIGKTSD</sequence>
<evidence type="ECO:0000256" key="7">
    <source>
        <dbReference type="ARBA" id="ARBA00023119"/>
    </source>
</evidence>
<dbReference type="PRINTS" id="PR00453">
    <property type="entry name" value="VWFADOMAIN"/>
</dbReference>